<evidence type="ECO:0000256" key="5">
    <source>
        <dbReference type="ARBA" id="ARBA00023211"/>
    </source>
</evidence>
<reference evidence="7 8" key="1">
    <citation type="submission" date="2023-06" db="EMBL/GenBank/DDBJ databases">
        <title>Campylobacter magnum sp. nov., isolated from cecal contents of domestic pigs (Sus scrofa domesticus).</title>
        <authorList>
            <person name="Papic B."/>
            <person name="Gruntar I."/>
        </authorList>
    </citation>
    <scope>NUCLEOTIDE SEQUENCE [LARGE SCALE GENOMIC DNA]</scope>
    <source>
        <strain evidence="8">34484-21</strain>
    </source>
</reference>
<dbReference type="InterPro" id="IPR004843">
    <property type="entry name" value="Calcineurin-like_PHP"/>
</dbReference>
<gene>
    <name evidence="7" type="ORF">Q2362_02335</name>
</gene>
<protein>
    <submittedName>
        <fullName evidence="7">UDP-2,3-diacylglucosamine diphosphatase</fullName>
        <ecNumber evidence="7">3.6.1.54</ecNumber>
    </submittedName>
</protein>
<dbReference type="RefSeq" id="WP_302243708.1">
    <property type="nucleotide sequence ID" value="NZ_JAULJQ010000002.1"/>
</dbReference>
<dbReference type="EMBL" id="JAULJQ010000002">
    <property type="protein sequence ID" value="MDO2408938.1"/>
    <property type="molecule type" value="Genomic_DNA"/>
</dbReference>
<evidence type="ECO:0000256" key="1">
    <source>
        <dbReference type="ARBA" id="ARBA00022475"/>
    </source>
</evidence>
<dbReference type="SUPFAM" id="SSF56300">
    <property type="entry name" value="Metallo-dependent phosphatases"/>
    <property type="match status" value="1"/>
</dbReference>
<keyword evidence="4" id="KW-0472">Membrane</keyword>
<dbReference type="Pfam" id="PF00149">
    <property type="entry name" value="Metallophos"/>
    <property type="match status" value="1"/>
</dbReference>
<dbReference type="Proteomes" id="UP001171111">
    <property type="component" value="Unassembled WGS sequence"/>
</dbReference>
<evidence type="ECO:0000256" key="3">
    <source>
        <dbReference type="ARBA" id="ARBA00022723"/>
    </source>
</evidence>
<comment type="caution">
    <text evidence="7">The sequence shown here is derived from an EMBL/GenBank/DDBJ whole genome shotgun (WGS) entry which is preliminary data.</text>
</comment>
<evidence type="ECO:0000313" key="8">
    <source>
        <dbReference type="Proteomes" id="UP001171111"/>
    </source>
</evidence>
<evidence type="ECO:0000256" key="4">
    <source>
        <dbReference type="ARBA" id="ARBA00023136"/>
    </source>
</evidence>
<dbReference type="EC" id="3.6.1.54" evidence="7"/>
<keyword evidence="2" id="KW-0997">Cell inner membrane</keyword>
<keyword evidence="3" id="KW-0479">Metal-binding</keyword>
<keyword evidence="8" id="KW-1185">Reference proteome</keyword>
<dbReference type="GO" id="GO:0016787">
    <property type="term" value="F:hydrolase activity"/>
    <property type="evidence" value="ECO:0007669"/>
    <property type="project" value="UniProtKB-KW"/>
</dbReference>
<evidence type="ECO:0000256" key="2">
    <source>
        <dbReference type="ARBA" id="ARBA00022519"/>
    </source>
</evidence>
<dbReference type="PANTHER" id="PTHR34990:SF2">
    <property type="entry name" value="BLL8164 PROTEIN"/>
    <property type="match status" value="1"/>
</dbReference>
<dbReference type="InterPro" id="IPR043461">
    <property type="entry name" value="LpxH-like"/>
</dbReference>
<dbReference type="InterPro" id="IPR029052">
    <property type="entry name" value="Metallo-depent_PP-like"/>
</dbReference>
<keyword evidence="1" id="KW-1003">Cell membrane</keyword>
<name>A0ABT8T7H6_9BACT</name>
<keyword evidence="5" id="KW-0464">Manganese</keyword>
<proteinExistence type="predicted"/>
<organism evidence="7 8">
    <name type="scientific">Campylobacter magnus</name>
    <dbReference type="NCBI Taxonomy" id="3026462"/>
    <lineage>
        <taxon>Bacteria</taxon>
        <taxon>Pseudomonadati</taxon>
        <taxon>Campylobacterota</taxon>
        <taxon>Epsilonproteobacteria</taxon>
        <taxon>Campylobacterales</taxon>
        <taxon>Campylobacteraceae</taxon>
        <taxon>Campylobacter</taxon>
    </lineage>
</organism>
<evidence type="ECO:0000313" key="7">
    <source>
        <dbReference type="EMBL" id="MDO2408938.1"/>
    </source>
</evidence>
<dbReference type="CDD" id="cd07398">
    <property type="entry name" value="MPP_YbbF-LpxH"/>
    <property type="match status" value="1"/>
</dbReference>
<feature type="domain" description="Calcineurin-like phosphoesterase" evidence="6">
    <location>
        <begin position="25"/>
        <end position="212"/>
    </location>
</feature>
<keyword evidence="7" id="KW-0378">Hydrolase</keyword>
<dbReference type="Gene3D" id="3.60.21.10">
    <property type="match status" value="1"/>
</dbReference>
<sequence>MKNNLEFPMKNNLEFPMKINTDAIFLSDAHENTNKTHFLEFLEALDDGRISMPSQLFLLGDMFDVLVGVGEFASFFARQIKLINKLALKTEIIYFEGNHDFYLKDIFKNVKIVPTQAQPLNLEFLGKSVQIAHGDIFLPPLTQRALALLRKPFLLGILDFFDKLCARKLSKSILRSQMHKKLDFKIDNFKEKIEQRMANFSADIIIEGHWHQGVSFDVKNKFYINLPSFACERSFFMLEYRDYKIQILKRSLNV</sequence>
<accession>A0ABT8T7H6</accession>
<dbReference type="PANTHER" id="PTHR34990">
    <property type="entry name" value="UDP-2,3-DIACYLGLUCOSAMINE HYDROLASE-RELATED"/>
    <property type="match status" value="1"/>
</dbReference>
<evidence type="ECO:0000259" key="6">
    <source>
        <dbReference type="Pfam" id="PF00149"/>
    </source>
</evidence>